<evidence type="ECO:0000313" key="2">
    <source>
        <dbReference type="EMBL" id="ATA89326.1"/>
    </source>
</evidence>
<reference evidence="3" key="4">
    <citation type="submission" date="2024-10" db="EMBL/GenBank/DDBJ databases">
        <authorList>
            <person name="Bergman P."/>
            <person name="Andersson A.F."/>
            <person name="Zangenah S."/>
            <person name="Abbasi N."/>
        </authorList>
    </citation>
    <scope>NUCLEOTIDE SEQUENCE</scope>
    <source>
        <strain evidence="3">W5</strain>
    </source>
</reference>
<reference evidence="2" key="2">
    <citation type="journal article" date="2017" name="Genome Announc.">
        <title>Twelve Complete Reference Genomes of Clinical Isolates in the Capnocytophaga Genus.</title>
        <authorList>
            <person name="Villarma A."/>
            <person name="Gulvik C.A."/>
            <person name="Rowe L.A."/>
            <person name="Sheth M."/>
            <person name="Juieng P."/>
            <person name="Nicholson A.C."/>
            <person name="Loparev V.N."/>
            <person name="McQuiston J.R."/>
        </authorList>
    </citation>
    <scope>NUCLEOTIDE SEQUENCE</scope>
    <source>
        <strain evidence="2">H2177</strain>
    </source>
</reference>
<dbReference type="AlphaFoldDB" id="A0A250FZ98"/>
<evidence type="ECO:0000313" key="4">
    <source>
        <dbReference type="Proteomes" id="UP000217348"/>
    </source>
</evidence>
<accession>A0A250FZ98</accession>
<dbReference type="EMBL" id="CP022387">
    <property type="protein sequence ID" value="ATA89326.1"/>
    <property type="molecule type" value="Genomic_DNA"/>
</dbReference>
<dbReference type="CDD" id="cd00761">
    <property type="entry name" value="Glyco_tranf_GTA_type"/>
    <property type="match status" value="1"/>
</dbReference>
<dbReference type="GO" id="GO:0016758">
    <property type="term" value="F:hexosyltransferase activity"/>
    <property type="evidence" value="ECO:0007669"/>
    <property type="project" value="UniProtKB-ARBA"/>
</dbReference>
<dbReference type="InterPro" id="IPR029044">
    <property type="entry name" value="Nucleotide-diphossugar_trans"/>
</dbReference>
<dbReference type="OrthoDB" id="597270at2"/>
<evidence type="ECO:0000313" key="5">
    <source>
        <dbReference type="Proteomes" id="UP001622370"/>
    </source>
</evidence>
<dbReference type="Pfam" id="PF00535">
    <property type="entry name" value="Glycos_transf_2"/>
    <property type="match status" value="1"/>
</dbReference>
<reference evidence="3 5" key="1">
    <citation type="journal article" date="2016" name="Sci. Rep.">
        <title>Whole genome sequencing identifies a novel species of the genus Capnocytophaga isolated from dog and cat bite wounds in humans.</title>
        <authorList>
            <person name="Zangenah S."/>
            <person name="Abbasi N."/>
            <person name="Andersson A.F."/>
            <person name="Bergman P."/>
        </authorList>
    </citation>
    <scope>NUCLEOTIDE SEQUENCE [LARGE SCALE GENOMIC DNA]</scope>
    <source>
        <strain evidence="3 5">W5</strain>
    </source>
</reference>
<proteinExistence type="predicted"/>
<dbReference type="Proteomes" id="UP000217348">
    <property type="component" value="Chromosome"/>
</dbReference>
<dbReference type="Gene3D" id="3.90.550.10">
    <property type="entry name" value="Spore Coat Polysaccharide Biosynthesis Protein SpsA, Chain A"/>
    <property type="match status" value="1"/>
</dbReference>
<reference evidence="4" key="3">
    <citation type="submission" date="2017-06" db="EMBL/GenBank/DDBJ databases">
        <title>Capnocytophaga spp. assemblies.</title>
        <authorList>
            <person name="Gulvik C.A."/>
        </authorList>
    </citation>
    <scope>NUCLEOTIDE SEQUENCE [LARGE SCALE GENOMIC DNA]</scope>
    <source>
        <strain evidence="4">H2177</strain>
    </source>
</reference>
<dbReference type="PANTHER" id="PTHR22916">
    <property type="entry name" value="GLYCOSYLTRANSFERASE"/>
    <property type="match status" value="1"/>
</dbReference>
<sequence length="322" mass="38033">MSSPLISIIVPIYNVGKHIKRCIDSLLCQTYENIEILIINDGSTDNTSQILSDYANEKKIYIFHQENKGVSFSRNFGIKQSKGDYICFVDGDDYVSPHYCEKLYENIAKHSADISICRFQKVFNNEIAPIKTDGQTKIYSQIEALSLIFEDKELQSHPWGKLFKKEIICDVSFPTDRKAYEDYVTIFRIISKSSRVVVFNEVLYYYIFYPNSLSNNVSTQMYYEFFTALMEMYDYAKTRKNELPRWKYFIKKTARQTLSCAKNISIHKKTASDHSMIRNLQKEIKRFYLSEKEYIPFSIKWKFFLFLNVPSLYNLYISYKKT</sequence>
<dbReference type="InterPro" id="IPR001173">
    <property type="entry name" value="Glyco_trans_2-like"/>
</dbReference>
<evidence type="ECO:0000259" key="1">
    <source>
        <dbReference type="Pfam" id="PF00535"/>
    </source>
</evidence>
<dbReference type="KEGG" id="csto:CGC58_06065"/>
<dbReference type="RefSeq" id="WP_095895828.1">
    <property type="nucleotide sequence ID" value="NZ_BOPJ01000003.1"/>
</dbReference>
<dbReference type="SUPFAM" id="SSF53448">
    <property type="entry name" value="Nucleotide-diphospho-sugar transferases"/>
    <property type="match status" value="1"/>
</dbReference>
<gene>
    <name evidence="3" type="ORF">ACI76L_06530</name>
    <name evidence="2" type="ORF">CGC58_06065</name>
</gene>
<dbReference type="PANTHER" id="PTHR22916:SF3">
    <property type="entry name" value="UDP-GLCNAC:BETAGAL BETA-1,3-N-ACETYLGLUCOSAMINYLTRANSFERASE-LIKE PROTEIN 1"/>
    <property type="match status" value="1"/>
</dbReference>
<dbReference type="Proteomes" id="UP001622370">
    <property type="component" value="Unassembled WGS sequence"/>
</dbReference>
<dbReference type="EMBL" id="JBJGWJ010000003">
    <property type="protein sequence ID" value="MFK8293433.1"/>
    <property type="molecule type" value="Genomic_DNA"/>
</dbReference>
<protein>
    <submittedName>
        <fullName evidence="3">Glycosyltransferase family 2 protein</fullName>
    </submittedName>
</protein>
<name>A0A250FZ98_9FLAO</name>
<keyword evidence="5" id="KW-1185">Reference proteome</keyword>
<organism evidence="2 4">
    <name type="scientific">Capnocytophaga stomatis</name>
    <dbReference type="NCBI Taxonomy" id="1848904"/>
    <lineage>
        <taxon>Bacteria</taxon>
        <taxon>Pseudomonadati</taxon>
        <taxon>Bacteroidota</taxon>
        <taxon>Flavobacteriia</taxon>
        <taxon>Flavobacteriales</taxon>
        <taxon>Flavobacteriaceae</taxon>
        <taxon>Capnocytophaga</taxon>
    </lineage>
</organism>
<evidence type="ECO:0000313" key="3">
    <source>
        <dbReference type="EMBL" id="MFK8293433.1"/>
    </source>
</evidence>
<feature type="domain" description="Glycosyltransferase 2-like" evidence="1">
    <location>
        <begin position="7"/>
        <end position="131"/>
    </location>
</feature>